<dbReference type="Proteomes" id="UP001165960">
    <property type="component" value="Unassembled WGS sequence"/>
</dbReference>
<organism evidence="1 2">
    <name type="scientific">Entomophthora muscae</name>
    <dbReference type="NCBI Taxonomy" id="34485"/>
    <lineage>
        <taxon>Eukaryota</taxon>
        <taxon>Fungi</taxon>
        <taxon>Fungi incertae sedis</taxon>
        <taxon>Zoopagomycota</taxon>
        <taxon>Entomophthoromycotina</taxon>
        <taxon>Entomophthoromycetes</taxon>
        <taxon>Entomophthorales</taxon>
        <taxon>Entomophthoraceae</taxon>
        <taxon>Entomophthora</taxon>
    </lineage>
</organism>
<accession>A0ACC2SZE9</accession>
<name>A0ACC2SZE9_9FUNG</name>
<evidence type="ECO:0000313" key="1">
    <source>
        <dbReference type="EMBL" id="KAJ9067649.1"/>
    </source>
</evidence>
<evidence type="ECO:0000313" key="2">
    <source>
        <dbReference type="Proteomes" id="UP001165960"/>
    </source>
</evidence>
<dbReference type="EMBL" id="QTSX02003927">
    <property type="protein sequence ID" value="KAJ9067649.1"/>
    <property type="molecule type" value="Genomic_DNA"/>
</dbReference>
<sequence length="237" mass="26327">MQTLLGYKFKYKFLKGELNILPNLLSCNPAMYPVRGDKDPQVTIILESLILLESGSPPPQTPATAPVDPPQILAIGPAPSSEAAPPLALPSTLLHDVLVAQHSSPDSQAICAKLSPDSASNGPYTLKDRIIYQNNKVWVPKELQPRVMTVHHDPPVWSPCTKKLLELIRRTYSWVGITKAVGPWIQKCVTCARSKPDRSGKMVFFTPCISLKDRGCPSQLTLWYLFPCQEVLNTSWW</sequence>
<keyword evidence="2" id="KW-1185">Reference proteome</keyword>
<gene>
    <name evidence="1" type="ORF">DSO57_1036981</name>
</gene>
<reference evidence="1" key="1">
    <citation type="submission" date="2022-04" db="EMBL/GenBank/DDBJ databases">
        <title>Genome of the entomopathogenic fungus Entomophthora muscae.</title>
        <authorList>
            <person name="Elya C."/>
            <person name="Lovett B.R."/>
            <person name="Lee E."/>
            <person name="Macias A.M."/>
            <person name="Hajek A.E."/>
            <person name="De Bivort B.L."/>
            <person name="Kasson M.T."/>
            <person name="De Fine Licht H.H."/>
            <person name="Stajich J.E."/>
        </authorList>
    </citation>
    <scope>NUCLEOTIDE SEQUENCE</scope>
    <source>
        <strain evidence="1">Berkeley</strain>
    </source>
</reference>
<protein>
    <submittedName>
        <fullName evidence="1">Uncharacterized protein</fullName>
    </submittedName>
</protein>
<proteinExistence type="predicted"/>
<comment type="caution">
    <text evidence="1">The sequence shown here is derived from an EMBL/GenBank/DDBJ whole genome shotgun (WGS) entry which is preliminary data.</text>
</comment>